<proteinExistence type="inferred from homology"/>
<comment type="caution">
    <text evidence="8">The sequence shown here is derived from an EMBL/GenBank/DDBJ whole genome shotgun (WGS) entry which is preliminary data.</text>
</comment>
<evidence type="ECO:0000256" key="3">
    <source>
        <dbReference type="ARBA" id="ARBA00023125"/>
    </source>
</evidence>
<dbReference type="PROSITE" id="PS51900">
    <property type="entry name" value="CB"/>
    <property type="match status" value="1"/>
</dbReference>
<dbReference type="PANTHER" id="PTHR30349:SF41">
    <property type="entry name" value="INTEGRASE_RECOMBINASE PROTEIN MJ0367-RELATED"/>
    <property type="match status" value="1"/>
</dbReference>
<dbReference type="CDD" id="cd00397">
    <property type="entry name" value="DNA_BRE_C"/>
    <property type="match status" value="1"/>
</dbReference>
<organism evidence="8 9">
    <name type="scientific">Paraburkholderia guartelaensis</name>
    <dbReference type="NCBI Taxonomy" id="2546446"/>
    <lineage>
        <taxon>Bacteria</taxon>
        <taxon>Pseudomonadati</taxon>
        <taxon>Pseudomonadota</taxon>
        <taxon>Betaproteobacteria</taxon>
        <taxon>Burkholderiales</taxon>
        <taxon>Burkholderiaceae</taxon>
        <taxon>Paraburkholderia</taxon>
    </lineage>
</organism>
<dbReference type="InterPro" id="IPR010998">
    <property type="entry name" value="Integrase_recombinase_N"/>
</dbReference>
<dbReference type="EMBL" id="SMOD01000105">
    <property type="protein sequence ID" value="TDG01517.1"/>
    <property type="molecule type" value="Genomic_DNA"/>
</dbReference>
<dbReference type="Pfam" id="PF12482">
    <property type="entry name" value="DUF3701"/>
    <property type="match status" value="1"/>
</dbReference>
<feature type="domain" description="Tyr recombinase" evidence="6">
    <location>
        <begin position="343"/>
        <end position="549"/>
    </location>
</feature>
<dbReference type="Proteomes" id="UP000295606">
    <property type="component" value="Unassembled WGS sequence"/>
</dbReference>
<dbReference type="OrthoDB" id="8610787at2"/>
<evidence type="ECO:0000259" key="7">
    <source>
        <dbReference type="PROSITE" id="PS51900"/>
    </source>
</evidence>
<accession>A0A4R5KZG1</accession>
<keyword evidence="3 5" id="KW-0238">DNA-binding</keyword>
<dbReference type="PANTHER" id="PTHR30349">
    <property type="entry name" value="PHAGE INTEGRASE-RELATED"/>
    <property type="match status" value="1"/>
</dbReference>
<keyword evidence="4" id="KW-0233">DNA recombination</keyword>
<dbReference type="InterPro" id="IPR011010">
    <property type="entry name" value="DNA_brk_join_enz"/>
</dbReference>
<feature type="domain" description="Core-binding (CB)" evidence="7">
    <location>
        <begin position="211"/>
        <end position="315"/>
    </location>
</feature>
<dbReference type="SUPFAM" id="SSF56349">
    <property type="entry name" value="DNA breaking-rejoining enzymes"/>
    <property type="match status" value="1"/>
</dbReference>
<dbReference type="AlphaFoldDB" id="A0A4R5KZG1"/>
<dbReference type="InterPro" id="IPR002104">
    <property type="entry name" value="Integrase_catalytic"/>
</dbReference>
<dbReference type="Gene3D" id="1.10.443.10">
    <property type="entry name" value="Intergrase catalytic core"/>
    <property type="match status" value="1"/>
</dbReference>
<gene>
    <name evidence="8" type="ORF">E1N52_42895</name>
</gene>
<keyword evidence="2" id="KW-0229">DNA integration</keyword>
<dbReference type="Pfam" id="PF00589">
    <property type="entry name" value="Phage_integrase"/>
    <property type="match status" value="1"/>
</dbReference>
<evidence type="ECO:0000256" key="4">
    <source>
        <dbReference type="ARBA" id="ARBA00023172"/>
    </source>
</evidence>
<dbReference type="GO" id="GO:0003677">
    <property type="term" value="F:DNA binding"/>
    <property type="evidence" value="ECO:0007669"/>
    <property type="project" value="UniProtKB-UniRule"/>
</dbReference>
<dbReference type="RefSeq" id="WP_133191113.1">
    <property type="nucleotide sequence ID" value="NZ_SMOD01000105.1"/>
</dbReference>
<dbReference type="Gene3D" id="1.10.150.130">
    <property type="match status" value="1"/>
</dbReference>
<sequence>MQTRSPNISLTRFPSDAELAALRRRYEGVGAREAVSRYLDHQRVTDASARSALGRVRRRLAAYARERNRPDLAAAFLEQPAQGGCPSISRAIETLRRLPLPLPALADPVSMWLPPRIVAALMAHGLHTIADLVVRIRFRRRWWEPVRGLGAAGAGHIEAFLAAHSDLGERAYAALAASPLAPWETLRVPEKLNGTRGQFRAPQTACLLNATNDYEAVQSWLSLRDTPGTHRAYRKEAERLMLWAIVERGRALSSLTTDDAIAYRSFLRRPVPHARWTGPARPRHSAEWRPFVSALSPRSTAYALTVLSAMYRWLVEQRYVFANPFAGVRVRRRARAADLDASHSFSASEWQTVRMIADALEWSYGWSLPAAQRLHFLLDFGYATGLRAGELVDARLNDIRTDERGDHWLHVNGKGEKAAKVGLPPLARRALTHYLLQRDLPVTPERWTPGTPIVAGLDNKGAPITSLRLWRILRRFFLLAAHVVEADRPALAGKLRRASPHWLRHTHASHALAHGAELVTVRDNLRHASIATTSIYLHGDEVRRARQLDEAFGTP</sequence>
<reference evidence="8 9" key="1">
    <citation type="submission" date="2019-03" db="EMBL/GenBank/DDBJ databases">
        <title>Paraburkholderia sp. isolated from native Mimosa gymnas in Guartela State Park, Brazil.</title>
        <authorList>
            <person name="Paulitsch F."/>
            <person name="Hungria M."/>
            <person name="Delamuta J.R.M."/>
            <person name="Ribeiro R.A."/>
            <person name="Dall'Agnol R."/>
            <person name="Silva J.S.B."/>
        </authorList>
    </citation>
    <scope>NUCLEOTIDE SEQUENCE [LARGE SCALE GENOMIC DNA]</scope>
    <source>
        <strain evidence="8 9">CNPSo 3008</strain>
    </source>
</reference>
<evidence type="ECO:0000256" key="2">
    <source>
        <dbReference type="ARBA" id="ARBA00022908"/>
    </source>
</evidence>
<dbReference type="InterPro" id="IPR013762">
    <property type="entry name" value="Integrase-like_cat_sf"/>
</dbReference>
<evidence type="ECO:0000259" key="6">
    <source>
        <dbReference type="PROSITE" id="PS51898"/>
    </source>
</evidence>
<evidence type="ECO:0000313" key="9">
    <source>
        <dbReference type="Proteomes" id="UP000295606"/>
    </source>
</evidence>
<dbReference type="InterPro" id="IPR022169">
    <property type="entry name" value="DUF3701"/>
</dbReference>
<dbReference type="PROSITE" id="PS51898">
    <property type="entry name" value="TYR_RECOMBINASE"/>
    <property type="match status" value="1"/>
</dbReference>
<name>A0A4R5KZG1_9BURK</name>
<evidence type="ECO:0000313" key="8">
    <source>
        <dbReference type="EMBL" id="TDG01517.1"/>
    </source>
</evidence>
<dbReference type="GO" id="GO:0015074">
    <property type="term" value="P:DNA integration"/>
    <property type="evidence" value="ECO:0007669"/>
    <property type="project" value="UniProtKB-KW"/>
</dbReference>
<dbReference type="InterPro" id="IPR050090">
    <property type="entry name" value="Tyrosine_recombinase_XerCD"/>
</dbReference>
<comment type="similarity">
    <text evidence="1">Belongs to the 'phage' integrase family.</text>
</comment>
<evidence type="ECO:0000256" key="1">
    <source>
        <dbReference type="ARBA" id="ARBA00008857"/>
    </source>
</evidence>
<dbReference type="InterPro" id="IPR044068">
    <property type="entry name" value="CB"/>
</dbReference>
<dbReference type="GO" id="GO:0006310">
    <property type="term" value="P:DNA recombination"/>
    <property type="evidence" value="ECO:0007669"/>
    <property type="project" value="UniProtKB-KW"/>
</dbReference>
<protein>
    <submittedName>
        <fullName evidence="8">Integrase</fullName>
    </submittedName>
</protein>
<evidence type="ECO:0000256" key="5">
    <source>
        <dbReference type="PROSITE-ProRule" id="PRU01248"/>
    </source>
</evidence>